<dbReference type="Gene3D" id="3.80.10.10">
    <property type="entry name" value="Ribonuclease Inhibitor"/>
    <property type="match status" value="4"/>
</dbReference>
<dbReference type="InterPro" id="IPR000719">
    <property type="entry name" value="Prot_kinase_dom"/>
</dbReference>
<dbReference type="Pfam" id="PF07714">
    <property type="entry name" value="PK_Tyr_Ser-Thr"/>
    <property type="match status" value="1"/>
</dbReference>
<sequence length="1159" mass="134476">MEIKDYFREKRYFYDLFISILDKDNEEDFEIFKDYLLRHNIMDNYHEFKLFLHLLSTISNYHHRKKGFSDKITKILEFIQDPMKQYFVKNELFELFDKNKQILLFLLKKGIITIQDIITKVKSNDDLYFFYPEIKNSGETEKIKLIEKVISKIDKDAIENFEKYRYIGENHTYLCSLIRDDLIKEFVFYLSQNDVNLSKLTIKRSIFETNLFLNEKKSVTLMEYACFYGSVKIYQYLKSKFFAPTQSLMIFAIHSRSRSMIHLLEEEILFDKSDLSDCYVESIKCHHNEIAEYLVNNGKASNVIYVDTEYLFFENYNFYFITDRLIDYLSDYLFYKFCRYDYSAIVQIMINQKVSFDNYQVKEYNLENNDILQIFFDNHMIDIEYFISCQKLFKLKIPSFVTEIRNSSFDGCNCLEKITIPSSVTRIGKNAFYGCSDLKEITIPSSVNYIGENAFNGCSNLKEIKILSSLITRIYKSTFSGCISLKEIKIPSSVTLIDPSAFNQCETLTQIILPHSITRIEEDTFKNCKSLTEIKMPSTVTYIAKGAFQGCKMLKEIQIPSSSTKIEDFTFCGCSSLSEIKIPSGVTEIGEKAFYRCSLLKEIILPSSLICIGFKSFGKCALLKQIMIPSSVDLIGEGAFKCCSSLSEIEISSSMTLLDKSIFEECSSLKKINIPSSVTSIEESAFKKCISLTHLAIPPSLISIGKDAFKECSSLIEITIPSTVTSIESEAFSGCSSLQKIRIPSSIHSIKKATFFNCNSLKEIIIPLSVKTIEKCAFWGCYQLDTKIIPSTVTYFRYAFDGCFKLSEIMDKPIQFQKKEDIPSINDYDIQEILSYKHYSNVCKAIDKRTGKEVVLKFSMDTPSDDKNIFFSYAITNSEIPGIVKINNYRFPSKDSRIIRIDQSKNIINTKGYIIIKDFMKNGNLRDRNTEYLSTKGLNNERMNPTIRSKIIFGIAAIMKKVLKIKDICHHQLNISNILLDDNFEPLLNILDFSSLKEPPPKTDDDDHHHDDDHDMIDYDADIIDHRHDDPDDIYFVSPEEHEGVITDKSVVYSYGIILYMMFNESLNMTINGRTLTRLKTRYLIAKTIVNGGRYQQPNSIPEHYWKLINECWKEDPDKRPSFEEITNILRNDMYAIDEYGMKTNLDELHEYQNRIDHL</sequence>
<name>A0ABR2JE33_9EUKA</name>
<dbReference type="InterPro" id="IPR026906">
    <property type="entry name" value="LRR_5"/>
</dbReference>
<proteinExistence type="predicted"/>
<dbReference type="Pfam" id="PF13306">
    <property type="entry name" value="LRR_5"/>
    <property type="match status" value="2"/>
</dbReference>
<evidence type="ECO:0000259" key="1">
    <source>
        <dbReference type="PROSITE" id="PS50011"/>
    </source>
</evidence>
<dbReference type="SUPFAM" id="SSF48403">
    <property type="entry name" value="Ankyrin repeat"/>
    <property type="match status" value="1"/>
</dbReference>
<dbReference type="Proteomes" id="UP001470230">
    <property type="component" value="Unassembled WGS sequence"/>
</dbReference>
<dbReference type="PANTHER" id="PTHR45661:SF3">
    <property type="entry name" value="IG-LIKE DOMAIN-CONTAINING PROTEIN"/>
    <property type="match status" value="1"/>
</dbReference>
<dbReference type="InterPro" id="IPR001245">
    <property type="entry name" value="Ser-Thr/Tyr_kinase_cat_dom"/>
</dbReference>
<protein>
    <recommendedName>
        <fullName evidence="1">Protein kinase domain-containing protein</fullName>
    </recommendedName>
</protein>
<dbReference type="Gene3D" id="1.10.510.10">
    <property type="entry name" value="Transferase(Phosphotransferase) domain 1"/>
    <property type="match status" value="1"/>
</dbReference>
<dbReference type="InterPro" id="IPR011009">
    <property type="entry name" value="Kinase-like_dom_sf"/>
</dbReference>
<evidence type="ECO:0000313" key="2">
    <source>
        <dbReference type="EMBL" id="KAK8876030.1"/>
    </source>
</evidence>
<evidence type="ECO:0000313" key="3">
    <source>
        <dbReference type="Proteomes" id="UP001470230"/>
    </source>
</evidence>
<dbReference type="InterPro" id="IPR032675">
    <property type="entry name" value="LRR_dom_sf"/>
</dbReference>
<feature type="domain" description="Protein kinase" evidence="1">
    <location>
        <begin position="828"/>
        <end position="1135"/>
    </location>
</feature>
<comment type="caution">
    <text evidence="2">The sequence shown here is derived from an EMBL/GenBank/DDBJ whole genome shotgun (WGS) entry which is preliminary data.</text>
</comment>
<dbReference type="InterPro" id="IPR036770">
    <property type="entry name" value="Ankyrin_rpt-contain_sf"/>
</dbReference>
<organism evidence="2 3">
    <name type="scientific">Tritrichomonas musculus</name>
    <dbReference type="NCBI Taxonomy" id="1915356"/>
    <lineage>
        <taxon>Eukaryota</taxon>
        <taxon>Metamonada</taxon>
        <taxon>Parabasalia</taxon>
        <taxon>Tritrichomonadida</taxon>
        <taxon>Tritrichomonadidae</taxon>
        <taxon>Tritrichomonas</taxon>
    </lineage>
</organism>
<dbReference type="SUPFAM" id="SSF56112">
    <property type="entry name" value="Protein kinase-like (PK-like)"/>
    <property type="match status" value="1"/>
</dbReference>
<keyword evidence="3" id="KW-1185">Reference proteome</keyword>
<reference evidence="2 3" key="1">
    <citation type="submission" date="2024-04" db="EMBL/GenBank/DDBJ databases">
        <title>Tritrichomonas musculus Genome.</title>
        <authorList>
            <person name="Alves-Ferreira E."/>
            <person name="Grigg M."/>
            <person name="Lorenzi H."/>
            <person name="Galac M."/>
        </authorList>
    </citation>
    <scope>NUCLEOTIDE SEQUENCE [LARGE SCALE GENOMIC DNA]</scope>
    <source>
        <strain evidence="2 3">EAF2021</strain>
    </source>
</reference>
<dbReference type="EMBL" id="JAPFFF010000012">
    <property type="protein sequence ID" value="KAK8876030.1"/>
    <property type="molecule type" value="Genomic_DNA"/>
</dbReference>
<dbReference type="PANTHER" id="PTHR45661">
    <property type="entry name" value="SURFACE ANTIGEN"/>
    <property type="match status" value="1"/>
</dbReference>
<accession>A0ABR2JE33</accession>
<dbReference type="InterPro" id="IPR053139">
    <property type="entry name" value="Surface_bspA-like"/>
</dbReference>
<dbReference type="SUPFAM" id="SSF52058">
    <property type="entry name" value="L domain-like"/>
    <property type="match status" value="2"/>
</dbReference>
<gene>
    <name evidence="2" type="ORF">M9Y10_006214</name>
</gene>
<dbReference type="PROSITE" id="PS50011">
    <property type="entry name" value="PROTEIN_KINASE_DOM"/>
    <property type="match status" value="1"/>
</dbReference>